<sequence>MNRFCVLIIATSIIASSEAIKGWDGIQAVTAADFQCLAENGFEFYVGRVWTQDGEPSTAGITNIKAAREAGIKTVDGYMWPCTGDGCATASEQLDAAINFVSEQGTTINRIWIDIEEPGSWWEDKTQNQNFIMELLKRADEIKATTGVYTSSSKWNEIVGPDFTGASAYPLWYALWDDNESFEGFEGFGGWTTPTMHQFEGSPNGEVNGPCGVAMDKNFRETL</sequence>
<proteinExistence type="predicted"/>
<dbReference type="WBParaSite" id="ES5_v2.g26544.t1">
    <property type="protein sequence ID" value="ES5_v2.g26544.t1"/>
    <property type="gene ID" value="ES5_v2.g26544"/>
</dbReference>
<dbReference type="Proteomes" id="UP000887579">
    <property type="component" value="Unplaced"/>
</dbReference>
<organism evidence="1 2">
    <name type="scientific">Panagrolaimus sp. ES5</name>
    <dbReference type="NCBI Taxonomy" id="591445"/>
    <lineage>
        <taxon>Eukaryota</taxon>
        <taxon>Metazoa</taxon>
        <taxon>Ecdysozoa</taxon>
        <taxon>Nematoda</taxon>
        <taxon>Chromadorea</taxon>
        <taxon>Rhabditida</taxon>
        <taxon>Tylenchina</taxon>
        <taxon>Panagrolaimomorpha</taxon>
        <taxon>Panagrolaimoidea</taxon>
        <taxon>Panagrolaimidae</taxon>
        <taxon>Panagrolaimus</taxon>
    </lineage>
</organism>
<name>A0AC34GA17_9BILA</name>
<reference evidence="2" key="1">
    <citation type="submission" date="2022-11" db="UniProtKB">
        <authorList>
            <consortium name="WormBaseParasite"/>
        </authorList>
    </citation>
    <scope>IDENTIFICATION</scope>
</reference>
<accession>A0AC34GA17</accession>
<evidence type="ECO:0000313" key="1">
    <source>
        <dbReference type="Proteomes" id="UP000887579"/>
    </source>
</evidence>
<evidence type="ECO:0000313" key="2">
    <source>
        <dbReference type="WBParaSite" id="ES5_v2.g26544.t1"/>
    </source>
</evidence>
<protein>
    <submittedName>
        <fullName evidence="2">Glycoside hydrolase family 25 protein</fullName>
    </submittedName>
</protein>